<feature type="transmembrane region" description="Helical" evidence="1">
    <location>
        <begin position="125"/>
        <end position="148"/>
    </location>
</feature>
<protein>
    <submittedName>
        <fullName evidence="2">Uncharacterized protein</fullName>
    </submittedName>
</protein>
<dbReference type="AlphaFoldDB" id="A0A1V4SJH3"/>
<accession>A0A1V4SJH3</accession>
<name>A0A1V4SJH3_RUMHU</name>
<feature type="transmembrane region" description="Helical" evidence="1">
    <location>
        <begin position="62"/>
        <end position="79"/>
    </location>
</feature>
<dbReference type="STRING" id="48256.CLHUN_20670"/>
<dbReference type="InterPro" id="IPR048147">
    <property type="entry name" value="CBO0543-like"/>
</dbReference>
<gene>
    <name evidence="2" type="ORF">CLHUN_20670</name>
</gene>
<organism evidence="2 3">
    <name type="scientific">Ruminiclostridium hungatei</name>
    <name type="common">Clostridium hungatei</name>
    <dbReference type="NCBI Taxonomy" id="48256"/>
    <lineage>
        <taxon>Bacteria</taxon>
        <taxon>Bacillati</taxon>
        <taxon>Bacillota</taxon>
        <taxon>Clostridia</taxon>
        <taxon>Eubacteriales</taxon>
        <taxon>Oscillospiraceae</taxon>
        <taxon>Ruminiclostridium</taxon>
    </lineage>
</organism>
<dbReference type="Proteomes" id="UP000191554">
    <property type="component" value="Unassembled WGS sequence"/>
</dbReference>
<evidence type="ECO:0000256" key="1">
    <source>
        <dbReference type="SAM" id="Phobius"/>
    </source>
</evidence>
<dbReference type="EMBL" id="MZGX01000012">
    <property type="protein sequence ID" value="OPX44042.1"/>
    <property type="molecule type" value="Genomic_DNA"/>
</dbReference>
<evidence type="ECO:0000313" key="2">
    <source>
        <dbReference type="EMBL" id="OPX44042.1"/>
    </source>
</evidence>
<comment type="caution">
    <text evidence="2">The sequence shown here is derived from an EMBL/GenBank/DDBJ whole genome shotgun (WGS) entry which is preliminary data.</text>
</comment>
<keyword evidence="1" id="KW-0812">Transmembrane</keyword>
<dbReference type="NCBIfam" id="NF041644">
    <property type="entry name" value="CBO0543_fam"/>
    <property type="match status" value="1"/>
</dbReference>
<feature type="transmembrane region" description="Helical" evidence="1">
    <location>
        <begin position="154"/>
        <end position="174"/>
    </location>
</feature>
<keyword evidence="1" id="KW-0472">Membrane</keyword>
<dbReference type="OrthoDB" id="1679483at2"/>
<feature type="transmembrane region" description="Helical" evidence="1">
    <location>
        <begin position="30"/>
        <end position="50"/>
    </location>
</feature>
<sequence length="183" mass="21604">MPGVALFAQSAVKVQEQLAEVRIDDWFDRILFHGKWWLLLAMFLFSVFVWCKTVDKSRLREITLYVSFIIIWTLVLDEIGEELTLWDYPYDLIPLFPPLSAIDVACLPLIYSLIYQYFKRWKSFFAATVLMSVIFCFIMEPLFVWIGIYQMFEWRSYYGLPIYILIAVANKFAVEKICGNSSK</sequence>
<proteinExistence type="predicted"/>
<evidence type="ECO:0000313" key="3">
    <source>
        <dbReference type="Proteomes" id="UP000191554"/>
    </source>
</evidence>
<keyword evidence="3" id="KW-1185">Reference proteome</keyword>
<dbReference type="RefSeq" id="WP_080064506.1">
    <property type="nucleotide sequence ID" value="NZ_MZGX01000012.1"/>
</dbReference>
<reference evidence="2 3" key="1">
    <citation type="submission" date="2017-03" db="EMBL/GenBank/DDBJ databases">
        <title>Genome sequence of Clostridium hungatei DSM 14427.</title>
        <authorList>
            <person name="Poehlein A."/>
            <person name="Daniel R."/>
        </authorList>
    </citation>
    <scope>NUCLEOTIDE SEQUENCE [LARGE SCALE GENOMIC DNA]</scope>
    <source>
        <strain evidence="2 3">DSM 14427</strain>
    </source>
</reference>
<keyword evidence="1" id="KW-1133">Transmembrane helix</keyword>
<feature type="transmembrane region" description="Helical" evidence="1">
    <location>
        <begin position="99"/>
        <end position="118"/>
    </location>
</feature>